<keyword evidence="1" id="KW-1133">Transmembrane helix</keyword>
<gene>
    <name evidence="2" type="ORF">MJ923_00845</name>
</gene>
<sequence>MNDRIEYHEQKLPMDVAKLILSLSVLITLYFVQIHHESAFGFFVWCACGIYALLSLGSLVYRLSELRGHYRQRG</sequence>
<dbReference type="Proteomes" id="UP001297581">
    <property type="component" value="Unassembled WGS sequence"/>
</dbReference>
<dbReference type="AlphaFoldDB" id="A0AAJ1BF67"/>
<proteinExistence type="predicted"/>
<dbReference type="RefSeq" id="WP_126169358.1">
    <property type="nucleotide sequence ID" value="NZ_JAKUDL010000001.1"/>
</dbReference>
<organism evidence="2 3">
    <name type="scientific">Shewanella zhuhaiensis</name>
    <dbReference type="NCBI Taxonomy" id="2919576"/>
    <lineage>
        <taxon>Bacteria</taxon>
        <taxon>Pseudomonadati</taxon>
        <taxon>Pseudomonadota</taxon>
        <taxon>Gammaproteobacteria</taxon>
        <taxon>Alteromonadales</taxon>
        <taxon>Shewanellaceae</taxon>
        <taxon>Shewanella</taxon>
    </lineage>
</organism>
<name>A0AAJ1BF67_9GAMM</name>
<comment type="caution">
    <text evidence="2">The sequence shown here is derived from an EMBL/GenBank/DDBJ whole genome shotgun (WGS) entry which is preliminary data.</text>
</comment>
<reference evidence="2 3" key="1">
    <citation type="submission" date="2022-02" db="EMBL/GenBank/DDBJ databases">
        <title>The genome sequence of Shewanella sp. 3B26.</title>
        <authorList>
            <person name="Du J."/>
        </authorList>
    </citation>
    <scope>NUCLEOTIDE SEQUENCE [LARGE SCALE GENOMIC DNA]</scope>
    <source>
        <strain evidence="2 3">3B26</strain>
    </source>
</reference>
<keyword evidence="1" id="KW-0812">Transmembrane</keyword>
<evidence type="ECO:0000313" key="3">
    <source>
        <dbReference type="Proteomes" id="UP001297581"/>
    </source>
</evidence>
<dbReference type="EMBL" id="JAKUDL010000001">
    <property type="protein sequence ID" value="MCH4292847.1"/>
    <property type="molecule type" value="Genomic_DNA"/>
</dbReference>
<protein>
    <submittedName>
        <fullName evidence="2">Uncharacterized protein</fullName>
    </submittedName>
</protein>
<keyword evidence="1" id="KW-0472">Membrane</keyword>
<evidence type="ECO:0000313" key="2">
    <source>
        <dbReference type="EMBL" id="MCH4292847.1"/>
    </source>
</evidence>
<feature type="transmembrane region" description="Helical" evidence="1">
    <location>
        <begin position="39"/>
        <end position="63"/>
    </location>
</feature>
<accession>A0AAJ1BF67</accession>
<feature type="transmembrane region" description="Helical" evidence="1">
    <location>
        <begin position="12"/>
        <end position="33"/>
    </location>
</feature>
<evidence type="ECO:0000256" key="1">
    <source>
        <dbReference type="SAM" id="Phobius"/>
    </source>
</evidence>
<keyword evidence="3" id="KW-1185">Reference proteome</keyword>